<dbReference type="GO" id="GO:0003964">
    <property type="term" value="F:RNA-directed DNA polymerase activity"/>
    <property type="evidence" value="ECO:0007669"/>
    <property type="project" value="UniProtKB-KW"/>
</dbReference>
<dbReference type="InterPro" id="IPR043502">
    <property type="entry name" value="DNA/RNA_pol_sf"/>
</dbReference>
<dbReference type="SUPFAM" id="SSF56672">
    <property type="entry name" value="DNA/RNA polymerases"/>
    <property type="match status" value="1"/>
</dbReference>
<evidence type="ECO:0000256" key="9">
    <source>
        <dbReference type="ARBA" id="ARBA00048173"/>
    </source>
</evidence>
<dbReference type="EC" id="2.7.7.49" evidence="1"/>
<dbReference type="Pfam" id="PF08388">
    <property type="entry name" value="GIIM"/>
    <property type="match status" value="1"/>
</dbReference>
<reference evidence="11 12" key="1">
    <citation type="journal article" date="2015" name="Biotechnol. Bioeng.">
        <title>Genome sequence and phenotypic characterization of Caulobacter segnis.</title>
        <authorList>
            <person name="Patel S."/>
            <person name="Fletcher B."/>
            <person name="Scott D.C."/>
            <person name="Ely B."/>
        </authorList>
    </citation>
    <scope>NUCLEOTIDE SEQUENCE [LARGE SCALE GENOMIC DNA]</scope>
    <source>
        <strain evidence="11 12">ERI-2</strain>
    </source>
</reference>
<dbReference type="NCBIfam" id="TIGR04416">
    <property type="entry name" value="group_II_RT_mat"/>
    <property type="match status" value="1"/>
</dbReference>
<keyword evidence="5" id="KW-0460">Magnesium</keyword>
<dbReference type="PROSITE" id="PS50878">
    <property type="entry name" value="RT_POL"/>
    <property type="match status" value="1"/>
</dbReference>
<keyword evidence="6" id="KW-0695">RNA-directed DNA polymerase</keyword>
<evidence type="ECO:0000256" key="1">
    <source>
        <dbReference type="ARBA" id="ARBA00012493"/>
    </source>
</evidence>
<comment type="catalytic activity">
    <reaction evidence="9">
        <text>DNA(n) + a 2'-deoxyribonucleoside 5'-triphosphate = DNA(n+1) + diphosphate</text>
        <dbReference type="Rhea" id="RHEA:22508"/>
        <dbReference type="Rhea" id="RHEA-COMP:17339"/>
        <dbReference type="Rhea" id="RHEA-COMP:17340"/>
        <dbReference type="ChEBI" id="CHEBI:33019"/>
        <dbReference type="ChEBI" id="CHEBI:61560"/>
        <dbReference type="ChEBI" id="CHEBI:173112"/>
        <dbReference type="EC" id="2.7.7.49"/>
    </reaction>
</comment>
<comment type="similarity">
    <text evidence="8">Belongs to the bacterial reverse transcriptase family.</text>
</comment>
<proteinExistence type="inferred from homology"/>
<evidence type="ECO:0000256" key="6">
    <source>
        <dbReference type="ARBA" id="ARBA00022918"/>
    </source>
</evidence>
<dbReference type="PANTHER" id="PTHR34047">
    <property type="entry name" value="NUCLEAR INTRON MATURASE 1, MITOCHONDRIAL-RELATED"/>
    <property type="match status" value="1"/>
</dbReference>
<evidence type="ECO:0000256" key="7">
    <source>
        <dbReference type="ARBA" id="ARBA00023118"/>
    </source>
</evidence>
<dbReference type="CDD" id="cd01651">
    <property type="entry name" value="RT_G2_intron"/>
    <property type="match status" value="1"/>
</dbReference>
<dbReference type="Pfam" id="PF00078">
    <property type="entry name" value="RVT_1"/>
    <property type="match status" value="1"/>
</dbReference>
<evidence type="ECO:0000313" key="11">
    <source>
        <dbReference type="EMBL" id="OAA91598.1"/>
    </source>
</evidence>
<keyword evidence="4" id="KW-0479">Metal-binding</keyword>
<dbReference type="EMBL" id="LITT01000005">
    <property type="protein sequence ID" value="OAA91598.1"/>
    <property type="molecule type" value="Genomic_DNA"/>
</dbReference>
<dbReference type="Proteomes" id="UP000077407">
    <property type="component" value="Unassembled WGS sequence"/>
</dbReference>
<dbReference type="PANTHER" id="PTHR34047:SF8">
    <property type="entry name" value="PROTEIN YKFC"/>
    <property type="match status" value="1"/>
</dbReference>
<dbReference type="InterPro" id="IPR000123">
    <property type="entry name" value="Reverse_transcriptase_msDNA"/>
</dbReference>
<accession>A0A166S3X4</accession>
<evidence type="ECO:0000256" key="8">
    <source>
        <dbReference type="ARBA" id="ARBA00034120"/>
    </source>
</evidence>
<evidence type="ECO:0000256" key="4">
    <source>
        <dbReference type="ARBA" id="ARBA00022723"/>
    </source>
</evidence>
<organism evidence="11 12">
    <name type="scientific">Clostridium ljungdahlii</name>
    <dbReference type="NCBI Taxonomy" id="1538"/>
    <lineage>
        <taxon>Bacteria</taxon>
        <taxon>Bacillati</taxon>
        <taxon>Bacillota</taxon>
        <taxon>Clostridia</taxon>
        <taxon>Eubacteriales</taxon>
        <taxon>Clostridiaceae</taxon>
        <taxon>Clostridium</taxon>
    </lineage>
</organism>
<sequence length="476" mass="55528">MGGLGNLKNSREMQKLQTTSYKEGWSYEIGVEPQNSMRAHSISTAFNRGRDDEKLYANNLLERILDRKNMNIAYKRVKSNKGSHGIDGMKVDELLQYLKQNGKILIASILDGTYRPKAVRRVEIPKPDGGIRLLGIPTVVDRTIQQAVAQVLTPIFEKTFSDNSYGFRPNRDAKQAIRRAKEYMEKGYKWVVDIDLAKYFDTVNHDKLMALVAREIKDKRVLKLIRLFLQSGVMINGVIIETGKGCPQGGPLSPLLSNIMLTELDRELEKRGHKFCRYADDNNIYVRSKKAGDRVMHSITEFIENKLKLKVNKDKSAVDRPWRRKFLGFTFYQWYGKIGIRAHEKSVRKFKTKIKAITARSNALNMKQRMIKLRQCIIGWINYFKIADISNLTKELDEWTRRRLRMCFWKQWKRIKTKHDNLRKLGVKDGKAWEYANTRKSYWRIANSPILSTTLTNSYLEKMGYTSILKRYKQVH</sequence>
<evidence type="ECO:0000256" key="3">
    <source>
        <dbReference type="ARBA" id="ARBA00022695"/>
    </source>
</evidence>
<evidence type="ECO:0000313" key="12">
    <source>
        <dbReference type="Proteomes" id="UP000077407"/>
    </source>
</evidence>
<dbReference type="PRINTS" id="PR00866">
    <property type="entry name" value="RNADNAPOLMS"/>
</dbReference>
<evidence type="ECO:0000256" key="5">
    <source>
        <dbReference type="ARBA" id="ARBA00022842"/>
    </source>
</evidence>
<protein>
    <recommendedName>
        <fullName evidence="1">RNA-directed DNA polymerase</fullName>
        <ecNumber evidence="1">2.7.7.49</ecNumber>
    </recommendedName>
</protein>
<keyword evidence="3" id="KW-0548">Nucleotidyltransferase</keyword>
<dbReference type="InterPro" id="IPR013597">
    <property type="entry name" value="Mat_intron_G2"/>
</dbReference>
<gene>
    <name evidence="11" type="primary">ltrA_1</name>
    <name evidence="11" type="ORF">WY13_00563</name>
</gene>
<keyword evidence="7" id="KW-0051">Antiviral defense</keyword>
<dbReference type="PATRIC" id="fig|1538.10.peg.1059"/>
<dbReference type="InterPro" id="IPR051083">
    <property type="entry name" value="GrpII_Intron_Splice-Mob/Def"/>
</dbReference>
<comment type="caution">
    <text evidence="11">The sequence shown here is derived from an EMBL/GenBank/DDBJ whole genome shotgun (WGS) entry which is preliminary data.</text>
</comment>
<feature type="domain" description="Reverse transcriptase" evidence="10">
    <location>
        <begin position="105"/>
        <end position="331"/>
    </location>
</feature>
<evidence type="ECO:0000259" key="10">
    <source>
        <dbReference type="PROSITE" id="PS50878"/>
    </source>
</evidence>
<dbReference type="InterPro" id="IPR000477">
    <property type="entry name" value="RT_dom"/>
</dbReference>
<dbReference type="GO" id="GO:0051607">
    <property type="term" value="P:defense response to virus"/>
    <property type="evidence" value="ECO:0007669"/>
    <property type="project" value="UniProtKB-KW"/>
</dbReference>
<evidence type="ECO:0000256" key="2">
    <source>
        <dbReference type="ARBA" id="ARBA00022679"/>
    </source>
</evidence>
<dbReference type="GO" id="GO:0046872">
    <property type="term" value="F:metal ion binding"/>
    <property type="evidence" value="ECO:0007669"/>
    <property type="project" value="UniProtKB-KW"/>
</dbReference>
<keyword evidence="2" id="KW-0808">Transferase</keyword>
<dbReference type="GO" id="GO:0003723">
    <property type="term" value="F:RNA binding"/>
    <property type="evidence" value="ECO:0007669"/>
    <property type="project" value="InterPro"/>
</dbReference>
<dbReference type="InterPro" id="IPR030931">
    <property type="entry name" value="Group_II_RT_mat"/>
</dbReference>
<name>A0A166S3X4_9CLOT</name>
<dbReference type="AlphaFoldDB" id="A0A166S3X4"/>